<keyword evidence="5" id="KW-1185">Reference proteome</keyword>
<evidence type="ECO:0000256" key="1">
    <source>
        <dbReference type="ARBA" id="ARBA00023186"/>
    </source>
</evidence>
<name>A0ABU7FZA0_9ALTE</name>
<proteinExistence type="predicted"/>
<keyword evidence="2" id="KW-0812">Transmembrane</keyword>
<dbReference type="Pfam" id="PF00226">
    <property type="entry name" value="DnaJ"/>
    <property type="match status" value="1"/>
</dbReference>
<dbReference type="Gene3D" id="1.10.287.110">
    <property type="entry name" value="DnaJ domain"/>
    <property type="match status" value="1"/>
</dbReference>
<keyword evidence="2" id="KW-1133">Transmembrane helix</keyword>
<gene>
    <name evidence="4" type="ORF">SNR37_001821</name>
</gene>
<feature type="domain" description="J" evidence="3">
    <location>
        <begin position="3"/>
        <end position="69"/>
    </location>
</feature>
<accession>A0ABU7FZA0</accession>
<evidence type="ECO:0000259" key="3">
    <source>
        <dbReference type="PROSITE" id="PS50076"/>
    </source>
</evidence>
<feature type="transmembrane region" description="Helical" evidence="2">
    <location>
        <begin position="107"/>
        <end position="128"/>
    </location>
</feature>
<dbReference type="InterPro" id="IPR036869">
    <property type="entry name" value="J_dom_sf"/>
</dbReference>
<comment type="caution">
    <text evidence="4">The sequence shown here is derived from an EMBL/GenBank/DDBJ whole genome shotgun (WGS) entry which is preliminary data.</text>
</comment>
<evidence type="ECO:0000313" key="5">
    <source>
        <dbReference type="Proteomes" id="UP001310248"/>
    </source>
</evidence>
<evidence type="ECO:0000313" key="4">
    <source>
        <dbReference type="EMBL" id="MEE1672492.1"/>
    </source>
</evidence>
<dbReference type="SUPFAM" id="SSF46565">
    <property type="entry name" value="Chaperone J-domain"/>
    <property type="match status" value="1"/>
</dbReference>
<dbReference type="Proteomes" id="UP001310248">
    <property type="component" value="Unassembled WGS sequence"/>
</dbReference>
<dbReference type="EMBL" id="JAYDYW010000002">
    <property type="protein sequence ID" value="MEE1672492.1"/>
    <property type="molecule type" value="Genomic_DNA"/>
</dbReference>
<dbReference type="RefSeq" id="WP_329773871.1">
    <property type="nucleotide sequence ID" value="NZ_JAYDYW010000002.1"/>
</dbReference>
<dbReference type="PROSITE" id="PS50076">
    <property type="entry name" value="DNAJ_2"/>
    <property type="match status" value="1"/>
</dbReference>
<evidence type="ECO:0000256" key="2">
    <source>
        <dbReference type="SAM" id="Phobius"/>
    </source>
</evidence>
<dbReference type="SMART" id="SM00271">
    <property type="entry name" value="DnaJ"/>
    <property type="match status" value="1"/>
</dbReference>
<protein>
    <submittedName>
        <fullName evidence="4">J domain-containing protein</fullName>
    </submittedName>
</protein>
<reference evidence="5" key="1">
    <citation type="submission" date="2023-07" db="EMBL/GenBank/DDBJ databases">
        <title>Draft genome sequence of Agarivorans aestuarii strain ZMCS4, a CAZymes producing bacteria isolated from the marine brown algae Clodostephus spongiosus.</title>
        <authorList>
            <person name="Lorente B."/>
            <person name="Cabral C."/>
            <person name="Frias J."/>
            <person name="Faria J."/>
            <person name="Toubarro D."/>
        </authorList>
    </citation>
    <scope>NUCLEOTIDE SEQUENCE [LARGE SCALE GENOMIC DNA]</scope>
    <source>
        <strain evidence="5">ZMCS4</strain>
    </source>
</reference>
<sequence>MTTHFQLFDLPENATEEQIKNRYKQLASRCHPDKGGSAQLMILIKNSYQKLLLGEGAIAIEQSLDDSNKQVLALKKTIHQQQFYIQKLSVAIAKQAQIKETKRLQKIVMPALVGVLAVIVIVLGNGWYQSNQQLIKAANQLTTAEKSSKKPAKPIVPALSQENLAKTWELKQKLRLSSARQQYLEDDLDMSLSLIRVLLNQPSAKDLNQAQQQFLLQQDIEMPRLIDNEEFIEKGTSYENVIDVNPVDVNAVDEKTTEAQKVEGQLGEDSAIGKHPYSVFLENLHETDFINSEISAAGTPAN</sequence>
<dbReference type="InterPro" id="IPR001623">
    <property type="entry name" value="DnaJ_domain"/>
</dbReference>
<dbReference type="CDD" id="cd06257">
    <property type="entry name" value="DnaJ"/>
    <property type="match status" value="1"/>
</dbReference>
<keyword evidence="2" id="KW-0472">Membrane</keyword>
<keyword evidence="1" id="KW-0143">Chaperone</keyword>
<organism evidence="4 5">
    <name type="scientific">Agarivorans aestuarii</name>
    <dbReference type="NCBI Taxonomy" id="1563703"/>
    <lineage>
        <taxon>Bacteria</taxon>
        <taxon>Pseudomonadati</taxon>
        <taxon>Pseudomonadota</taxon>
        <taxon>Gammaproteobacteria</taxon>
        <taxon>Alteromonadales</taxon>
        <taxon>Alteromonadaceae</taxon>
        <taxon>Agarivorans</taxon>
    </lineage>
</organism>
<reference evidence="4 5" key="2">
    <citation type="submission" date="2023-12" db="EMBL/GenBank/DDBJ databases">
        <authorList>
            <consortium name="Cladostephus spongiosus"/>
            <person name="Lorente B."/>
            <person name="Cabral C."/>
            <person name="Frias J."/>
            <person name="Faria J."/>
            <person name="Toubarro D."/>
        </authorList>
    </citation>
    <scope>NUCLEOTIDE SEQUENCE [LARGE SCALE GENOMIC DNA]</scope>
    <source>
        <strain evidence="4 5">ZMCS4</strain>
    </source>
</reference>